<keyword evidence="3" id="KW-1185">Reference proteome</keyword>
<name>A0AA88IWR2_FICCA</name>
<feature type="region of interest" description="Disordered" evidence="1">
    <location>
        <begin position="232"/>
        <end position="259"/>
    </location>
</feature>
<feature type="compositionally biased region" description="Basic and acidic residues" evidence="1">
    <location>
        <begin position="302"/>
        <end position="340"/>
    </location>
</feature>
<comment type="caution">
    <text evidence="2">The sequence shown here is derived from an EMBL/GenBank/DDBJ whole genome shotgun (WGS) entry which is preliminary data.</text>
</comment>
<accession>A0AA88IWR2</accession>
<gene>
    <name evidence="2" type="ORF">TIFTF001_028579</name>
</gene>
<evidence type="ECO:0000313" key="2">
    <source>
        <dbReference type="EMBL" id="GMN59493.1"/>
    </source>
</evidence>
<reference evidence="2" key="1">
    <citation type="submission" date="2023-07" db="EMBL/GenBank/DDBJ databases">
        <title>draft genome sequence of fig (Ficus carica).</title>
        <authorList>
            <person name="Takahashi T."/>
            <person name="Nishimura K."/>
        </authorList>
    </citation>
    <scope>NUCLEOTIDE SEQUENCE</scope>
</reference>
<organism evidence="2 3">
    <name type="scientific">Ficus carica</name>
    <name type="common">Common fig</name>
    <dbReference type="NCBI Taxonomy" id="3494"/>
    <lineage>
        <taxon>Eukaryota</taxon>
        <taxon>Viridiplantae</taxon>
        <taxon>Streptophyta</taxon>
        <taxon>Embryophyta</taxon>
        <taxon>Tracheophyta</taxon>
        <taxon>Spermatophyta</taxon>
        <taxon>Magnoliopsida</taxon>
        <taxon>eudicotyledons</taxon>
        <taxon>Gunneridae</taxon>
        <taxon>Pentapetalae</taxon>
        <taxon>rosids</taxon>
        <taxon>fabids</taxon>
        <taxon>Rosales</taxon>
        <taxon>Moraceae</taxon>
        <taxon>Ficeae</taxon>
        <taxon>Ficus</taxon>
    </lineage>
</organism>
<protein>
    <submittedName>
        <fullName evidence="2">Uncharacterized protein</fullName>
    </submittedName>
</protein>
<dbReference type="EMBL" id="BTGU01000088">
    <property type="protein sequence ID" value="GMN59493.1"/>
    <property type="molecule type" value="Genomic_DNA"/>
</dbReference>
<evidence type="ECO:0000256" key="1">
    <source>
        <dbReference type="SAM" id="MobiDB-lite"/>
    </source>
</evidence>
<proteinExistence type="predicted"/>
<evidence type="ECO:0000313" key="3">
    <source>
        <dbReference type="Proteomes" id="UP001187192"/>
    </source>
</evidence>
<feature type="region of interest" description="Disordered" evidence="1">
    <location>
        <begin position="301"/>
        <end position="340"/>
    </location>
</feature>
<dbReference type="Proteomes" id="UP001187192">
    <property type="component" value="Unassembled WGS sequence"/>
</dbReference>
<sequence length="433" mass="46911">MKLRRVAAVADLGSRGPVSRFKWRVSIPRGTYDNYLFSSPWMLLDSSQEVATCPVFSTRRIVSRHLSAAKKKSLCGWSPATWKHLEVMETPVSWVDPLVFPAGKQASGTQTLQPQSEQAADAGDGIGAVAGYASDVKRRIECCDRAPSPARVGNLRAIGSGNTVTWEESPGRIESGRKYSNRLRPTDGGASARMTKIGSPGSNKRPLPTLQKPGLVFREKISRLQSCLPSEADGKTLARDPFGSASGAEPIRRKSSTQTAFVNKFDDRLTSDVAESSRRSDPIEASTDLVDKLVVVSYPEGETCREDGHGEGEGGRKRASEAEKRAFEVEDARKKAEEARKKAEDDLAAARSKHSWYLQEVLPATLDPARHQASFVPEVSRETIAEEGQALLEGANEGEVTRGVCAAVNLVVLDEPEAGDDPADAQAVLPDQQ</sequence>
<dbReference type="AlphaFoldDB" id="A0AA88IWR2"/>
<feature type="region of interest" description="Disordered" evidence="1">
    <location>
        <begin position="163"/>
        <end position="210"/>
    </location>
</feature>